<comment type="similarity">
    <text evidence="2">Belongs to the MgtC/SapB family.</text>
</comment>
<evidence type="ECO:0000256" key="5">
    <source>
        <dbReference type="ARBA" id="ARBA00022989"/>
    </source>
</evidence>
<dbReference type="PRINTS" id="PR01837">
    <property type="entry name" value="MGTCSAPBPROT"/>
</dbReference>
<evidence type="ECO:0000256" key="7">
    <source>
        <dbReference type="SAM" id="Phobius"/>
    </source>
</evidence>
<keyword evidence="10" id="KW-1185">Reference proteome</keyword>
<dbReference type="PANTHER" id="PTHR33778">
    <property type="entry name" value="PROTEIN MGTC"/>
    <property type="match status" value="1"/>
</dbReference>
<keyword evidence="5 7" id="KW-1133">Transmembrane helix</keyword>
<evidence type="ECO:0000313" key="10">
    <source>
        <dbReference type="Proteomes" id="UP001442494"/>
    </source>
</evidence>
<feature type="transmembrane region" description="Helical" evidence="7">
    <location>
        <begin position="106"/>
        <end position="124"/>
    </location>
</feature>
<protein>
    <submittedName>
        <fullName evidence="9">MgtC/SapB family protein</fullName>
    </submittedName>
</protein>
<comment type="caution">
    <text evidence="9">The sequence shown here is derived from an EMBL/GenBank/DDBJ whole genome shotgun (WGS) entry which is preliminary data.</text>
</comment>
<gene>
    <name evidence="9" type="ORF">NDI37_12930</name>
</gene>
<feature type="domain" description="MgtC/SapB/SrpB/YhiD N-terminal" evidence="8">
    <location>
        <begin position="1"/>
        <end position="128"/>
    </location>
</feature>
<evidence type="ECO:0000256" key="3">
    <source>
        <dbReference type="ARBA" id="ARBA00022475"/>
    </source>
</evidence>
<dbReference type="InterPro" id="IPR049177">
    <property type="entry name" value="MgtC_SapB_SrpB_YhiD_N"/>
</dbReference>
<dbReference type="InterPro" id="IPR003416">
    <property type="entry name" value="MgtC/SapB/SrpB/YhiD_fam"/>
</dbReference>
<organism evidence="9 10">
    <name type="scientific">Funiculus sociatus GB2-A5</name>
    <dbReference type="NCBI Taxonomy" id="2933946"/>
    <lineage>
        <taxon>Bacteria</taxon>
        <taxon>Bacillati</taxon>
        <taxon>Cyanobacteriota</taxon>
        <taxon>Cyanophyceae</taxon>
        <taxon>Coleofasciculales</taxon>
        <taxon>Coleofasciculaceae</taxon>
        <taxon>Funiculus</taxon>
    </lineage>
</organism>
<evidence type="ECO:0000259" key="8">
    <source>
        <dbReference type="Pfam" id="PF02308"/>
    </source>
</evidence>
<feature type="transmembrane region" description="Helical" evidence="7">
    <location>
        <begin position="20"/>
        <end position="40"/>
    </location>
</feature>
<feature type="transmembrane region" description="Helical" evidence="7">
    <location>
        <begin position="83"/>
        <end position="100"/>
    </location>
</feature>
<keyword evidence="6 7" id="KW-0472">Membrane</keyword>
<comment type="subcellular location">
    <subcellularLocation>
        <location evidence="1">Cell membrane</location>
        <topology evidence="1">Multi-pass membrane protein</topology>
    </subcellularLocation>
</comment>
<dbReference type="Pfam" id="PF02308">
    <property type="entry name" value="MgtC"/>
    <property type="match status" value="1"/>
</dbReference>
<evidence type="ECO:0000256" key="6">
    <source>
        <dbReference type="ARBA" id="ARBA00023136"/>
    </source>
</evidence>
<feature type="transmembrane region" description="Helical" evidence="7">
    <location>
        <begin position="52"/>
        <end position="71"/>
    </location>
</feature>
<evidence type="ECO:0000256" key="2">
    <source>
        <dbReference type="ARBA" id="ARBA00009298"/>
    </source>
</evidence>
<reference evidence="9 10" key="1">
    <citation type="submission" date="2022-04" db="EMBL/GenBank/DDBJ databases">
        <title>Positive selection, recombination, and allopatry shape intraspecific diversity of widespread and dominant cyanobacteria.</title>
        <authorList>
            <person name="Wei J."/>
            <person name="Shu W."/>
            <person name="Hu C."/>
        </authorList>
    </citation>
    <scope>NUCLEOTIDE SEQUENCE [LARGE SCALE GENOMIC DNA]</scope>
    <source>
        <strain evidence="9 10">GB2-A5</strain>
    </source>
</reference>
<evidence type="ECO:0000313" key="9">
    <source>
        <dbReference type="EMBL" id="MEP0865372.1"/>
    </source>
</evidence>
<dbReference type="Proteomes" id="UP001442494">
    <property type="component" value="Unassembled WGS sequence"/>
</dbReference>
<dbReference type="EMBL" id="JAMPKK010000025">
    <property type="protein sequence ID" value="MEP0865372.1"/>
    <property type="molecule type" value="Genomic_DNA"/>
</dbReference>
<sequence>MLVGAVIGIERELKNKPAGLRTHMLVSFGAALLTLIPLLLDENELNSDALSRVIQGITAGIGFLGAGEILRESQQESRKKIKIHGLTSAAAIWVSAALGIAAGCGLWQISLIGALLCFLVLRVFKKIEPHS</sequence>
<keyword evidence="4 7" id="KW-0812">Transmembrane</keyword>
<evidence type="ECO:0000256" key="4">
    <source>
        <dbReference type="ARBA" id="ARBA00022692"/>
    </source>
</evidence>
<evidence type="ECO:0000256" key="1">
    <source>
        <dbReference type="ARBA" id="ARBA00004651"/>
    </source>
</evidence>
<dbReference type="PANTHER" id="PTHR33778:SF1">
    <property type="entry name" value="MAGNESIUM TRANSPORTER YHID-RELATED"/>
    <property type="match status" value="1"/>
</dbReference>
<accession>A0ABV0JRU1</accession>
<keyword evidence="3" id="KW-1003">Cell membrane</keyword>
<proteinExistence type="inferred from homology"/>
<name>A0ABV0JRU1_9CYAN</name>